<dbReference type="EMBL" id="CP122539">
    <property type="protein sequence ID" value="WGH74784.1"/>
    <property type="molecule type" value="Genomic_DNA"/>
</dbReference>
<sequence length="101" mass="11042">MKKLIFIFFLGILACANPKEKTQLVEASCGQCKFGLDSQNGCDLAVKIDGNAYFVDGAKIDDFGDAHDENIGFCNVVRKAEVTGKIEGNRFKASSFKIVEE</sequence>
<gene>
    <name evidence="1" type="ORF">P8625_11920</name>
</gene>
<evidence type="ECO:0000313" key="2">
    <source>
        <dbReference type="Proteomes" id="UP001232001"/>
    </source>
</evidence>
<organism evidence="1 2">
    <name type="scientific">Tenacibaculum tangerinum</name>
    <dbReference type="NCBI Taxonomy" id="3038772"/>
    <lineage>
        <taxon>Bacteria</taxon>
        <taxon>Pseudomonadati</taxon>
        <taxon>Bacteroidota</taxon>
        <taxon>Flavobacteriia</taxon>
        <taxon>Flavobacteriales</taxon>
        <taxon>Flavobacteriaceae</taxon>
        <taxon>Tenacibaculum</taxon>
    </lineage>
</organism>
<dbReference type="InterPro" id="IPR045950">
    <property type="entry name" value="DUF6370"/>
</dbReference>
<accession>A0ABY8L001</accession>
<protein>
    <submittedName>
        <fullName evidence="1">DUF6370 family protein</fullName>
    </submittedName>
</protein>
<evidence type="ECO:0000313" key="1">
    <source>
        <dbReference type="EMBL" id="WGH74784.1"/>
    </source>
</evidence>
<dbReference type="Pfam" id="PF19897">
    <property type="entry name" value="DUF6370"/>
    <property type="match status" value="1"/>
</dbReference>
<dbReference type="Proteomes" id="UP001232001">
    <property type="component" value="Chromosome"/>
</dbReference>
<reference evidence="1 2" key="1">
    <citation type="submission" date="2023-04" db="EMBL/GenBank/DDBJ databases">
        <title>Tenacibaculum tangerinum sp. nov., isolated from sea tidal flat of South Korea.</title>
        <authorList>
            <person name="Lee S.H."/>
            <person name="Kim J.-J."/>
        </authorList>
    </citation>
    <scope>NUCLEOTIDE SEQUENCE [LARGE SCALE GENOMIC DNA]</scope>
    <source>
        <strain evidence="1 2">GRR-S3-23</strain>
    </source>
</reference>
<dbReference type="RefSeq" id="WP_279650678.1">
    <property type="nucleotide sequence ID" value="NZ_CP122539.1"/>
</dbReference>
<name>A0ABY8L001_9FLAO</name>
<dbReference type="PROSITE" id="PS51257">
    <property type="entry name" value="PROKAR_LIPOPROTEIN"/>
    <property type="match status" value="1"/>
</dbReference>
<proteinExistence type="predicted"/>
<keyword evidence="2" id="KW-1185">Reference proteome</keyword>